<dbReference type="OrthoDB" id="10261055at2759"/>
<dbReference type="Proteomes" id="UP000614601">
    <property type="component" value="Unassembled WGS sequence"/>
</dbReference>
<evidence type="ECO:0000259" key="13">
    <source>
        <dbReference type="SMART" id="SM00872"/>
    </source>
</evidence>
<keyword evidence="6 9" id="KW-0326">Glycosidase</keyword>
<feature type="domain" description="Glycoside hydrolase family 38 central" evidence="13">
    <location>
        <begin position="508"/>
        <end position="594"/>
    </location>
</feature>
<dbReference type="SUPFAM" id="SSF88688">
    <property type="entry name" value="Families 57/38 glycoside transferase middle domain"/>
    <property type="match status" value="1"/>
</dbReference>
<dbReference type="AlphaFoldDB" id="A0A811L3B1"/>
<comment type="catalytic activity">
    <reaction evidence="8">
        <text>N(4)-{beta-D-GlcNAc-(1-&gt;2)-alpha-D-Man-(1-&gt;3)-[alpha-D-Man-(1-&gt;3)-[alpha-D-Man-(1-&gt;6)]-alpha-D-Man-(1-&gt;6)]-beta-D-Man-(1-&gt;4)-beta-D-GlcNAc-(1-&gt;4)-beta-D-GlcNAc}-L-asparaginyl-[protein] + 2 H2O = 2 alpha-D-mannopyranose + an N(4)-{beta-D-GlcNAc-(1-&gt;2)-alpha-D-Man-(1-&gt;3)-[alpha-D-Man-(1-&gt;6)]-beta-D-Man-(1-&gt;4)-beta-D-GlcNAc-(1-&gt;4)-beta-D-GlcNAc}-L-asparaginyl-[protein]</text>
        <dbReference type="Rhea" id="RHEA:56052"/>
        <dbReference type="Rhea" id="RHEA-COMP:14368"/>
        <dbReference type="Rhea" id="RHEA-COMP:14369"/>
        <dbReference type="ChEBI" id="CHEBI:15377"/>
        <dbReference type="ChEBI" id="CHEBI:28729"/>
        <dbReference type="ChEBI" id="CHEBI:60615"/>
        <dbReference type="ChEBI" id="CHEBI:60625"/>
        <dbReference type="EC" id="3.2.1.114"/>
    </reaction>
</comment>
<keyword evidence="12" id="KW-0812">Transmembrane</keyword>
<dbReference type="Gene3D" id="1.20.1270.50">
    <property type="entry name" value="Glycoside hydrolase family 38, central domain"/>
    <property type="match status" value="1"/>
</dbReference>
<dbReference type="GO" id="GO:0046872">
    <property type="term" value="F:metal ion binding"/>
    <property type="evidence" value="ECO:0007669"/>
    <property type="project" value="UniProtKB-KW"/>
</dbReference>
<dbReference type="PANTHER" id="PTHR11607:SF3">
    <property type="entry name" value="LYSOSOMAL ALPHA-MANNOSIDASE"/>
    <property type="match status" value="1"/>
</dbReference>
<comment type="caution">
    <text evidence="14">The sequence shown here is derived from an EMBL/GenBank/DDBJ whole genome shotgun (WGS) entry which is preliminary data.</text>
</comment>
<evidence type="ECO:0000256" key="1">
    <source>
        <dbReference type="ARBA" id="ARBA00009792"/>
    </source>
</evidence>
<keyword evidence="5" id="KW-1015">Disulfide bond</keyword>
<organism evidence="14 15">
    <name type="scientific">Bursaphelenchus okinawaensis</name>
    <dbReference type="NCBI Taxonomy" id="465554"/>
    <lineage>
        <taxon>Eukaryota</taxon>
        <taxon>Metazoa</taxon>
        <taxon>Ecdysozoa</taxon>
        <taxon>Nematoda</taxon>
        <taxon>Chromadorea</taxon>
        <taxon>Rhabditida</taxon>
        <taxon>Tylenchina</taxon>
        <taxon>Tylenchomorpha</taxon>
        <taxon>Aphelenchoidea</taxon>
        <taxon>Aphelenchoididae</taxon>
        <taxon>Bursaphelenchus</taxon>
    </lineage>
</organism>
<dbReference type="InterPro" id="IPR027291">
    <property type="entry name" value="Glyco_hydro_38_N_sf"/>
</dbReference>
<keyword evidence="10" id="KW-0175">Coiled coil</keyword>
<keyword evidence="4 9" id="KW-0862">Zinc</keyword>
<evidence type="ECO:0000313" key="15">
    <source>
        <dbReference type="Proteomes" id="UP000614601"/>
    </source>
</evidence>
<dbReference type="Pfam" id="PF09261">
    <property type="entry name" value="Alpha-mann_mid"/>
    <property type="match status" value="1"/>
</dbReference>
<dbReference type="EMBL" id="CAJFDH010000005">
    <property type="protein sequence ID" value="CAD5223595.1"/>
    <property type="molecule type" value="Genomic_DNA"/>
</dbReference>
<dbReference type="Pfam" id="PF07748">
    <property type="entry name" value="Glyco_hydro_38C"/>
    <property type="match status" value="1"/>
</dbReference>
<gene>
    <name evidence="14" type="ORF">BOKJ2_LOCUS10365</name>
</gene>
<protein>
    <recommendedName>
        <fullName evidence="9">Alpha-mannosidase</fullName>
        <ecNumber evidence="9">3.2.1.-</ecNumber>
    </recommendedName>
</protein>
<feature type="coiled-coil region" evidence="10">
    <location>
        <begin position="48"/>
        <end position="75"/>
    </location>
</feature>
<dbReference type="Proteomes" id="UP000783686">
    <property type="component" value="Unassembled WGS sequence"/>
</dbReference>
<dbReference type="FunFam" id="1.20.1270.50:FF:000001">
    <property type="entry name" value="Alpha-mannosidase"/>
    <property type="match status" value="1"/>
</dbReference>
<evidence type="ECO:0000256" key="10">
    <source>
        <dbReference type="SAM" id="Coils"/>
    </source>
</evidence>
<evidence type="ECO:0000256" key="5">
    <source>
        <dbReference type="ARBA" id="ARBA00023157"/>
    </source>
</evidence>
<dbReference type="CDD" id="cd10809">
    <property type="entry name" value="GH38N_AMII_GMII_SfManIII_like"/>
    <property type="match status" value="1"/>
</dbReference>
<evidence type="ECO:0000313" key="14">
    <source>
        <dbReference type="EMBL" id="CAD5223595.1"/>
    </source>
</evidence>
<dbReference type="GO" id="GO:0030246">
    <property type="term" value="F:carbohydrate binding"/>
    <property type="evidence" value="ECO:0007669"/>
    <property type="project" value="InterPro"/>
</dbReference>
<dbReference type="SUPFAM" id="SSF74650">
    <property type="entry name" value="Galactose mutarotase-like"/>
    <property type="match status" value="1"/>
</dbReference>
<dbReference type="GO" id="GO:0000139">
    <property type="term" value="C:Golgi membrane"/>
    <property type="evidence" value="ECO:0007669"/>
    <property type="project" value="TreeGrafter"/>
</dbReference>
<dbReference type="Gene3D" id="3.20.110.10">
    <property type="entry name" value="Glycoside hydrolase 38, N terminal domain"/>
    <property type="match status" value="1"/>
</dbReference>
<comment type="similarity">
    <text evidence="1 9">Belongs to the glycosyl hydrolase 38 family.</text>
</comment>
<dbReference type="PANTHER" id="PTHR11607">
    <property type="entry name" value="ALPHA-MANNOSIDASE"/>
    <property type="match status" value="1"/>
</dbReference>
<dbReference type="Gene3D" id="2.70.98.30">
    <property type="entry name" value="Golgi alpha-mannosidase II, domain 4"/>
    <property type="match status" value="1"/>
</dbReference>
<feature type="compositionally biased region" description="Low complexity" evidence="11">
    <location>
        <begin position="91"/>
        <end position="100"/>
    </location>
</feature>
<dbReference type="SMART" id="SM00872">
    <property type="entry name" value="Alpha-mann_mid"/>
    <property type="match status" value="1"/>
</dbReference>
<dbReference type="GO" id="GO:0006013">
    <property type="term" value="P:mannose metabolic process"/>
    <property type="evidence" value="ECO:0007669"/>
    <property type="project" value="InterPro"/>
</dbReference>
<dbReference type="Pfam" id="PF01074">
    <property type="entry name" value="Glyco_hydro_38N"/>
    <property type="match status" value="1"/>
</dbReference>
<dbReference type="EMBL" id="CAJFCW020000005">
    <property type="protein sequence ID" value="CAG9118279.1"/>
    <property type="molecule type" value="Genomic_DNA"/>
</dbReference>
<reference evidence="14" key="1">
    <citation type="submission" date="2020-09" db="EMBL/GenBank/DDBJ databases">
        <authorList>
            <person name="Kikuchi T."/>
        </authorList>
    </citation>
    <scope>NUCLEOTIDE SEQUENCE</scope>
    <source>
        <strain evidence="14">SH1</strain>
    </source>
</reference>
<dbReference type="GO" id="GO:0006491">
    <property type="term" value="P:N-glycan processing"/>
    <property type="evidence" value="ECO:0007669"/>
    <property type="project" value="TreeGrafter"/>
</dbReference>
<dbReference type="InterPro" id="IPR011330">
    <property type="entry name" value="Glyco_hydro/deAcase_b/a-brl"/>
</dbReference>
<dbReference type="InterPro" id="IPR011682">
    <property type="entry name" value="Glyco_hydro_38_C"/>
</dbReference>
<dbReference type="EC" id="3.2.1.-" evidence="9"/>
<dbReference type="GO" id="GO:0004572">
    <property type="term" value="F:mannosyl-oligosaccharide 1,3-1,6-alpha-mannosidase activity"/>
    <property type="evidence" value="ECO:0007669"/>
    <property type="project" value="UniProtKB-EC"/>
</dbReference>
<dbReference type="InterPro" id="IPR015341">
    <property type="entry name" value="Glyco_hydro_38_cen"/>
</dbReference>
<evidence type="ECO:0000256" key="7">
    <source>
        <dbReference type="ARBA" id="ARBA00059516"/>
    </source>
</evidence>
<dbReference type="InterPro" id="IPR050843">
    <property type="entry name" value="Glycosyl_Hydrlase_38"/>
</dbReference>
<evidence type="ECO:0000256" key="2">
    <source>
        <dbReference type="ARBA" id="ARBA00022723"/>
    </source>
</evidence>
<evidence type="ECO:0000256" key="6">
    <source>
        <dbReference type="ARBA" id="ARBA00023295"/>
    </source>
</evidence>
<feature type="region of interest" description="Disordered" evidence="11">
    <location>
        <begin position="83"/>
        <end position="107"/>
    </location>
</feature>
<evidence type="ECO:0000256" key="4">
    <source>
        <dbReference type="ARBA" id="ARBA00022833"/>
    </source>
</evidence>
<evidence type="ECO:0000256" key="9">
    <source>
        <dbReference type="RuleBase" id="RU361199"/>
    </source>
</evidence>
<sequence length="1143" mass="129138">MSAGVPPAKVAVFLGLCVFMFISFTLYTFVDSNAAARSSLLNQNGGSVDLLKAKVKELQNKLNHNEVIVKDLNNRLNAYNVHQPDVKDGNNEPNIGNNEPKQIPQPKDIPAGGESVVKNIVNSQQCPNTNAKSDIQMLDVYDELKFDNPDGGVWKQGFDIKYDKKKVQEEKKLEVVVIPHSHCDPGWLQTFEGYYKAQTKNILDGMATNLAEKPDMKFIYAEMSFFELWWSEQSESTKEAVKGFLKSGQLEIVTGGWVMTDEANAHLYSMVMELFEGHEFLDTQMNYKPRSHWSIDPFGLSSVLAQVTKSANLTHMAVQRVHYSVKRYLAERKQLEFRWRQLYAGDSPRTDIRTHMFPFYSYDVPHTCGPDPSVCCTFDFKRLSAHGCPWDKQPKRINSKNVASRAEMLYDQYRKKAQLYGLNVLLVPLGDDFRYDTEVEWTEQYENYKKLFEYMNSKSDWNVHARFGTLADYFKLMDERLAEETDTDKQDLPILSGDFFTYADRDDHYWSGYFTSRPFYKHMDRSVGHYVRAADVTYSLAVWKAKTNNDLPEALKQAYNRLVDARRAMSLFQHHDGVTGTARDSVVIDYGKKMLEAIEDCKAIIQQSTAYLLKLPSSAGLTVDTKHYLDKLPENIEVDIGNVIILQNSLAFKRSEVNCITVTSNKAKVTKSDSSEVKQQIQPVVKVTNGKISVVEGMFELCFVAEVPALGAAKYSVEEGDQVEMVKIEGSSGVDLSAFPSANTVQGSEVLLSNAAVTASFDAGTGMLRSIKTRNGETVEMNMEFVHYGARGRHWTKNQGGDSLSGAYLFLPDGNAKPLAQHNNKFIKMAGPVRSSLLIQGLQEAQLLQEIRLDDNTEYLEIINSVNITTQSNFELAMRIKSKDFADNDEFYTDLNGQQMIRRKRYEKLPIQAQFYPMPGAAMLQTKTKKWSVLGRQALGVASLEPGWMEIMLDRRLDQDDDRGLVQGVQDNKRTESRFRLLVEPTQLTAPESTRKLGFLSLQGHQSSLTLHYPLITMVTKEEATNSLPDTYSPLKKSLPCDVHILALRNYGEKTTYSSSGKSTVPKNEAALILQRLGVECGESRVGGDCEVYNGKLDITEYFADTPTRLNPTSLTNLDQQESKTPHLVQLEPYDLKTISIKY</sequence>
<comment type="function">
    <text evidence="7">Catalyzes the first committed step in the biosynthesis of complex N-glycans. It controls conversion of high mannose to complex N-glycans; the final hydrolytic step in the N-glycan maturation pathway.</text>
</comment>
<keyword evidence="15" id="KW-1185">Reference proteome</keyword>
<proteinExistence type="inferred from homology"/>
<evidence type="ECO:0000256" key="12">
    <source>
        <dbReference type="SAM" id="Phobius"/>
    </source>
</evidence>
<accession>A0A811L3B1</accession>
<dbReference type="InterPro" id="IPR028995">
    <property type="entry name" value="Glyco_hydro_57/38_cen_sf"/>
</dbReference>
<comment type="cofactor">
    <cofactor evidence="9">
        <name>Zn(2+)</name>
        <dbReference type="ChEBI" id="CHEBI:29105"/>
    </cofactor>
    <text evidence="9">Binds 1 zinc ion per subunit.</text>
</comment>
<dbReference type="InterPro" id="IPR011013">
    <property type="entry name" value="Gal_mutarotase_sf_dom"/>
</dbReference>
<dbReference type="InterPro" id="IPR000602">
    <property type="entry name" value="Glyco_hydro_38_N"/>
</dbReference>
<dbReference type="InterPro" id="IPR013780">
    <property type="entry name" value="Glyco_hydro_b"/>
</dbReference>
<dbReference type="Gene3D" id="2.60.40.1180">
    <property type="entry name" value="Golgi alpha-mannosidase II"/>
    <property type="match status" value="1"/>
</dbReference>
<evidence type="ECO:0000256" key="11">
    <source>
        <dbReference type="SAM" id="MobiDB-lite"/>
    </source>
</evidence>
<evidence type="ECO:0000256" key="8">
    <source>
        <dbReference type="ARBA" id="ARBA00093232"/>
    </source>
</evidence>
<feature type="transmembrane region" description="Helical" evidence="12">
    <location>
        <begin position="12"/>
        <end position="30"/>
    </location>
</feature>
<keyword evidence="12" id="KW-0472">Membrane</keyword>
<keyword evidence="2 9" id="KW-0479">Metal-binding</keyword>
<name>A0A811L3B1_9BILA</name>
<keyword evidence="3 9" id="KW-0378">Hydrolase</keyword>
<dbReference type="InterPro" id="IPR037094">
    <property type="entry name" value="Glyco_hydro_38_cen_sf"/>
</dbReference>
<dbReference type="FunFam" id="3.20.110.10:FF:000003">
    <property type="entry name" value="Alpha-mannosidase"/>
    <property type="match status" value="1"/>
</dbReference>
<keyword evidence="12" id="KW-1133">Transmembrane helix</keyword>
<evidence type="ECO:0000256" key="3">
    <source>
        <dbReference type="ARBA" id="ARBA00022801"/>
    </source>
</evidence>
<dbReference type="SUPFAM" id="SSF88713">
    <property type="entry name" value="Glycoside hydrolase/deacetylase"/>
    <property type="match status" value="1"/>
</dbReference>